<organism evidence="4">
    <name type="scientific">Chromera velia CCMP2878</name>
    <dbReference type="NCBI Taxonomy" id="1169474"/>
    <lineage>
        <taxon>Eukaryota</taxon>
        <taxon>Sar</taxon>
        <taxon>Alveolata</taxon>
        <taxon>Colpodellida</taxon>
        <taxon>Chromeraceae</taxon>
        <taxon>Chromera</taxon>
    </lineage>
</organism>
<feature type="compositionally biased region" description="Basic and acidic residues" evidence="2">
    <location>
        <begin position="1402"/>
        <end position="1414"/>
    </location>
</feature>
<gene>
    <name evidence="4" type="ORF">Cvel_5676.t2.CR1</name>
</gene>
<accession>A0A0K6S880</accession>
<dbReference type="Pfam" id="PF00084">
    <property type="entry name" value="Sushi"/>
    <property type="match status" value="1"/>
</dbReference>
<dbReference type="EMBL" id="CDMZ01001864">
    <property type="protein sequence ID" value="CUC09857.1"/>
    <property type="molecule type" value="Genomic_DNA"/>
</dbReference>
<feature type="compositionally biased region" description="Acidic residues" evidence="2">
    <location>
        <begin position="1002"/>
        <end position="1012"/>
    </location>
</feature>
<evidence type="ECO:0000259" key="3">
    <source>
        <dbReference type="PROSITE" id="PS50923"/>
    </source>
</evidence>
<feature type="region of interest" description="Disordered" evidence="2">
    <location>
        <begin position="965"/>
        <end position="1014"/>
    </location>
</feature>
<dbReference type="Gene3D" id="2.10.70.10">
    <property type="entry name" value="Complement Module, domain 1"/>
    <property type="match status" value="1"/>
</dbReference>
<feature type="region of interest" description="Disordered" evidence="2">
    <location>
        <begin position="438"/>
        <end position="483"/>
    </location>
</feature>
<dbReference type="PROSITE" id="PS50923">
    <property type="entry name" value="SUSHI"/>
    <property type="match status" value="1"/>
</dbReference>
<dbReference type="PhylomeDB" id="A0A0K6S880"/>
<feature type="compositionally biased region" description="Basic and acidic residues" evidence="2">
    <location>
        <begin position="444"/>
        <end position="455"/>
    </location>
</feature>
<keyword evidence="1" id="KW-1015">Disulfide bond</keyword>
<dbReference type="VEuPathDB" id="CryptoDB:Cvel_5676"/>
<feature type="region of interest" description="Disordered" evidence="2">
    <location>
        <begin position="1381"/>
        <end position="1414"/>
    </location>
</feature>
<evidence type="ECO:0000256" key="1">
    <source>
        <dbReference type="ARBA" id="ARBA00023157"/>
    </source>
</evidence>
<sequence>MESDAHADIHGGLTSSLHFFGGRKLKSSSDCTPIVSAQQFDKGQLTMGFYLDIPVTIPGKKVVVFSNGKGFEVGFVGTTGGRIRFGVLSAEEGRGLAETCAGHPALFILALREDGMSFDLFRQGVRLNSAEDKGLMLGKDARTQLSGLGQLTLGCDGGGKHCFQGTLGAFFFERRRAEGDEAVKALHEEIMTKELGLDDHCGDGVVQKEEGEECDPLATEKGLDSCGCNCKAQCPSYSDALGEVDAARFEISGTGRLKGDRVDLSCAAGHSPSPPHVTQDSVFCGVDKAGKWSTRVMSCLRKCSLWKEPWVESGRFEVDKRRYLTPEMPMLDGEWVNVKCLDPAQPSLGQPQPQRLFCVDGTVEPLTLECREACSIDGEGLALGLVLAASGANLNRGASTLKCADNFEPPLLLRRPPGSSSSGSVSAEGHAGAFLDAGGSSDNFLRREGDGKMGSEESAVERAGAGETGREERGSEEESEGMRAQVVSCDEGQLSGASLKCFEPCPGLSANELSKRQVIASRQDAVDGFAGLPAGSEVAFSCKDGFSPAGLASGELMGTGASASIRCEGGAWAALPLECVAPCDAFPEKPAEFLVDISAGSRSLSKVPVGTLVRIRCAPGYAPAAGDLRDAETVYCVGGSTGYTQDTMHCLKLCASLPEVDSLLYKQASDSLPPPPFRQGQTVLFECAEGFSPSDPQVTTGISVCQGGNWSPLSFECSSSCPPFPVEEATEKEGLLLTGVSPSELQHDKQWRRHSVAVRLQCPPGTQGHLKESTQDVKCINGEWEAITLQCAEVCTEYKKLPLEAYKIEGTGGGLEQGASRVLKCAEGFDAVEGEEGEEVRCIHGEWTISTLECGKHCGPFVSKEPKAYYQILKVEHPSGALIDIGNTVVPHGTVVEVACRDVYATADASGRMMTEEVVCRSGAWSSQQLTCFTRCGVPSFGNAGGMTSRLENPVLPMWSAEKLPEAETPERDELVNGTGNATDTAEEASESDNLDQSSGEAQEEGEGEESLPDTTQWLDAKQTFLKLGPPHSLALFVGCKPGMTPQPAAPEKQSIVCMNGTFTEPTIQCFYTCGPYPNANGESHLPVPKGVKIMGTSQPSSGGNSFAHISEVQLECEEGWRNDDPSQSPVPPYETLVDLKRYKLEEAKPAHTPGDERKLPKTDDSLFPRAHGASVKIECQEGFGSDLDSKQTDFVTCINGKWTVQEMGCYTDCEAAPDLPDGYSTDEDRDNPRSMSLLHGDTRIVSCILNAANRPPGTLEYSLGYTDSFGRSAERTACQDGQWTHISLDCKRTCDDFLVDSVSMNVTDHPGPREIENKETISRFFHGAERHYHCSRPMTINGQWYSDPYSLAFAEALGVTITGKNQTDVDVTEDEGEFGIFAEETNKKEGSSSTNETGAETAEKEESGDMTPAERKLLSETAHALSMGLGDAVGLELISGTAPVKWGSLYGESVCDDGHWTPVEVTCKLRCPPYKNPFPHAQDVIHPSEDLWDEASGTYAHKSETIIKCREGTISAAATEGYAALWTSEETLLCYDGQWNQPTLQCKSEQSVGQL</sequence>
<reference evidence="4" key="1">
    <citation type="submission" date="2014-11" db="EMBL/GenBank/DDBJ databases">
        <title>Molecular phylogeny of cliff fern family Woodsiaceae with morphological implications.</title>
        <authorList>
            <person name="Shao Y.-Z."/>
            <person name="Wei R."/>
            <person name="Zhang X.-C."/>
        </authorList>
    </citation>
    <scope>NUCLEOTIDE SEQUENCE</scope>
</reference>
<dbReference type="SMART" id="SM00032">
    <property type="entry name" value="CCP"/>
    <property type="match status" value="7"/>
</dbReference>
<dbReference type="InterPro" id="IPR000436">
    <property type="entry name" value="Sushi_SCR_CCP_dom"/>
</dbReference>
<feature type="domain" description="Sushi" evidence="3">
    <location>
        <begin position="652"/>
        <end position="719"/>
    </location>
</feature>
<evidence type="ECO:0000256" key="2">
    <source>
        <dbReference type="SAM" id="MobiDB-lite"/>
    </source>
</evidence>
<evidence type="ECO:0000313" key="4">
    <source>
        <dbReference type="EMBL" id="CUC09857.1"/>
    </source>
</evidence>
<name>A0A0K6S880_9ALVE</name>
<proteinExistence type="predicted"/>
<protein>
    <recommendedName>
        <fullName evidence="3">Sushi domain-containing protein</fullName>
    </recommendedName>
</protein>
<feature type="compositionally biased region" description="Acidic residues" evidence="2">
    <location>
        <begin position="985"/>
        <end position="994"/>
    </location>
</feature>
<feature type="compositionally biased region" description="Basic and acidic residues" evidence="2">
    <location>
        <begin position="965"/>
        <end position="975"/>
    </location>
</feature>